<dbReference type="Pfam" id="PF09335">
    <property type="entry name" value="VTT_dom"/>
    <property type="match status" value="1"/>
</dbReference>
<evidence type="ECO:0000256" key="5">
    <source>
        <dbReference type="ARBA" id="ARBA00023136"/>
    </source>
</evidence>
<feature type="transmembrane region" description="Helical" evidence="6">
    <location>
        <begin position="86"/>
        <end position="111"/>
    </location>
</feature>
<accession>A0A1G6DP62</accession>
<dbReference type="eggNOG" id="COG0398">
    <property type="taxonomic scope" value="Bacteria"/>
</dbReference>
<keyword evidence="2 6" id="KW-1003">Cell membrane</keyword>
<dbReference type="PANTHER" id="PTHR12677">
    <property type="entry name" value="GOLGI APPARATUS MEMBRANE PROTEIN TVP38-RELATED"/>
    <property type="match status" value="1"/>
</dbReference>
<feature type="domain" description="VTT" evidence="7">
    <location>
        <begin position="74"/>
        <end position="193"/>
    </location>
</feature>
<dbReference type="RefSeq" id="WP_074486744.1">
    <property type="nucleotide sequence ID" value="NZ_FMXP01000046.1"/>
</dbReference>
<feature type="transmembrane region" description="Helical" evidence="6">
    <location>
        <begin position="144"/>
        <end position="165"/>
    </location>
</feature>
<dbReference type="Proteomes" id="UP000182508">
    <property type="component" value="Unassembled WGS sequence"/>
</dbReference>
<evidence type="ECO:0000256" key="4">
    <source>
        <dbReference type="ARBA" id="ARBA00022989"/>
    </source>
</evidence>
<evidence type="ECO:0000259" key="7">
    <source>
        <dbReference type="Pfam" id="PF09335"/>
    </source>
</evidence>
<organism evidence="8 9">
    <name type="scientific">Streptococcus henryi</name>
    <dbReference type="NCBI Taxonomy" id="439219"/>
    <lineage>
        <taxon>Bacteria</taxon>
        <taxon>Bacillati</taxon>
        <taxon>Bacillota</taxon>
        <taxon>Bacilli</taxon>
        <taxon>Lactobacillales</taxon>
        <taxon>Streptococcaceae</taxon>
        <taxon>Streptococcus</taxon>
    </lineage>
</organism>
<comment type="subcellular location">
    <subcellularLocation>
        <location evidence="1 6">Cell membrane</location>
        <topology evidence="1 6">Multi-pass membrane protein</topology>
    </subcellularLocation>
</comment>
<evidence type="ECO:0000313" key="8">
    <source>
        <dbReference type="EMBL" id="SDB46902.1"/>
    </source>
</evidence>
<keyword evidence="3 6" id="KW-0812">Transmembrane</keyword>
<name>A0A1G6DP62_9STRE</name>
<dbReference type="EMBL" id="FMXP01000046">
    <property type="protein sequence ID" value="SDB46902.1"/>
    <property type="molecule type" value="Genomic_DNA"/>
</dbReference>
<dbReference type="AlphaFoldDB" id="A0A1G6DP62"/>
<keyword evidence="5 6" id="KW-0472">Membrane</keyword>
<proteinExistence type="inferred from homology"/>
<comment type="similarity">
    <text evidence="6">Belongs to the TVP38/TMEM64 family.</text>
</comment>
<keyword evidence="9" id="KW-1185">Reference proteome</keyword>
<feature type="transmembrane region" description="Helical" evidence="6">
    <location>
        <begin position="14"/>
        <end position="33"/>
    </location>
</feature>
<dbReference type="STRING" id="439219.SAMN02910293_02337"/>
<gene>
    <name evidence="8" type="ORF">SAMN02910293_02337</name>
</gene>
<evidence type="ECO:0000313" key="9">
    <source>
        <dbReference type="Proteomes" id="UP000182508"/>
    </source>
</evidence>
<evidence type="ECO:0000256" key="6">
    <source>
        <dbReference type="RuleBase" id="RU366058"/>
    </source>
</evidence>
<sequence>MIKKISFQWSHRQWIQLITVIGIIITIISVYYIKSNPNIFSVGGSFHRYLQGLGIFGPLIFMLVQIIQVIYPVIPGGLTCVVGHALFGPFWGFVYNFTSIFLGSVLAFLLARRFGQGFVKAFVSDQTYDKYMTKLDKGKFFERFLAVAFILPCFPDDFLCMVAGLSKMSLKKFIIITIITKPATLYLYTLITYQGLQLLNQFVLK</sequence>
<feature type="transmembrane region" description="Helical" evidence="6">
    <location>
        <begin position="185"/>
        <end position="204"/>
    </location>
</feature>
<dbReference type="InterPro" id="IPR015414">
    <property type="entry name" value="TMEM64"/>
</dbReference>
<reference evidence="8 9" key="1">
    <citation type="submission" date="2016-10" db="EMBL/GenBank/DDBJ databases">
        <authorList>
            <person name="de Groot N.N."/>
        </authorList>
    </citation>
    <scope>NUCLEOTIDE SEQUENCE [LARGE SCALE GENOMIC DNA]</scope>
    <source>
        <strain evidence="8 9">A-4</strain>
    </source>
</reference>
<dbReference type="GO" id="GO:0005886">
    <property type="term" value="C:plasma membrane"/>
    <property type="evidence" value="ECO:0007669"/>
    <property type="project" value="UniProtKB-SubCell"/>
</dbReference>
<dbReference type="InterPro" id="IPR032816">
    <property type="entry name" value="VTT_dom"/>
</dbReference>
<protein>
    <recommendedName>
        <fullName evidence="6">TVP38/TMEM64 family membrane protein</fullName>
    </recommendedName>
</protein>
<dbReference type="PANTHER" id="PTHR12677:SF49">
    <property type="entry name" value="TVP38_TMEM64 FAMILY MEMBRANE PROTEIN"/>
    <property type="match status" value="1"/>
</dbReference>
<evidence type="ECO:0000256" key="3">
    <source>
        <dbReference type="ARBA" id="ARBA00022692"/>
    </source>
</evidence>
<keyword evidence="4 6" id="KW-1133">Transmembrane helix</keyword>
<evidence type="ECO:0000256" key="1">
    <source>
        <dbReference type="ARBA" id="ARBA00004651"/>
    </source>
</evidence>
<feature type="transmembrane region" description="Helical" evidence="6">
    <location>
        <begin position="53"/>
        <end position="74"/>
    </location>
</feature>
<evidence type="ECO:0000256" key="2">
    <source>
        <dbReference type="ARBA" id="ARBA00022475"/>
    </source>
</evidence>